<dbReference type="STRING" id="153496.A0U89_02305"/>
<evidence type="ECO:0000313" key="1">
    <source>
        <dbReference type="EMBL" id="AOX16146.1"/>
    </source>
</evidence>
<dbReference type="Gene3D" id="3.40.50.2000">
    <property type="entry name" value="Glycogen Phosphorylase B"/>
    <property type="match status" value="1"/>
</dbReference>
<dbReference type="KEGG" id="kba:A0U89_02305"/>
<dbReference type="OrthoDB" id="9790710at2"/>
<gene>
    <name evidence="1" type="ORF">A0U89_02305</name>
</gene>
<dbReference type="PANTHER" id="PTHR46401:SF2">
    <property type="entry name" value="GLYCOSYLTRANSFERASE WBBK-RELATED"/>
    <property type="match status" value="1"/>
</dbReference>
<dbReference type="AlphaFoldDB" id="A0A1D8URB1"/>
<dbReference type="RefSeq" id="WP_070401965.1">
    <property type="nucleotide sequence ID" value="NZ_BJVW01000013.1"/>
</dbReference>
<proteinExistence type="predicted"/>
<evidence type="ECO:0000313" key="2">
    <source>
        <dbReference type="Proteomes" id="UP000179145"/>
    </source>
</evidence>
<dbReference type="EMBL" id="CP014674">
    <property type="protein sequence ID" value="AOX16146.1"/>
    <property type="molecule type" value="Genomic_DNA"/>
</dbReference>
<sequence>MSERRLWIDVEDLFEYARTNARPSGIQRVAFEIQHALEQDEQWAHRLSYVRHTVDGLGLRVVPREQVDELYRRLTAPPAHRGAPTPVMSASEPTAPSRLRQAALRLPAPVRVPLGSLLRDQRQALQHGITLSKGVGAAGRDLARQWRSRRSEEDAPSEVFAPQPGDIFLALGAPWSHGTYGALLKRCREQHGMTTGLLIYDLIPLLWPEWCRPGLSRIFRRWYDEVIPECDLLFAISDATRADVERYAHNSGLALRSPVQVIPMGTSFSDANRHIGASPLGMSPSEYVLTVGTIEARKNHALLFRVWRRLLRERPPSTVPCLVFAGRRGWLVEDLLQQIRNSNFLDGHLVIVDGPSDEEINALYRGALFTVFPSFYEGWGLPVTESHGLGKVCATSDAASLAEAAGNFAPRFDPDNATQALKVISALIDNPDELRTREAALRAQFTPVPWSSAAKIISEKLSSF</sequence>
<organism evidence="1 2">
    <name type="scientific">Kozakia baliensis</name>
    <dbReference type="NCBI Taxonomy" id="153496"/>
    <lineage>
        <taxon>Bacteria</taxon>
        <taxon>Pseudomonadati</taxon>
        <taxon>Pseudomonadota</taxon>
        <taxon>Alphaproteobacteria</taxon>
        <taxon>Acetobacterales</taxon>
        <taxon>Acetobacteraceae</taxon>
        <taxon>Kozakia</taxon>
    </lineage>
</organism>
<dbReference type="Pfam" id="PF00534">
    <property type="entry name" value="Glycos_transf_1"/>
    <property type="match status" value="1"/>
</dbReference>
<dbReference type="InterPro" id="IPR001296">
    <property type="entry name" value="Glyco_trans_1"/>
</dbReference>
<accession>A0A1D8URB1</accession>
<name>A0A1D8URB1_9PROT</name>
<dbReference type="CDD" id="cd03809">
    <property type="entry name" value="GT4_MtfB-like"/>
    <property type="match status" value="1"/>
</dbReference>
<dbReference type="GO" id="GO:0016757">
    <property type="term" value="F:glycosyltransferase activity"/>
    <property type="evidence" value="ECO:0007669"/>
    <property type="project" value="InterPro"/>
</dbReference>
<reference evidence="1 2" key="1">
    <citation type="journal article" date="2016" name="Microb. Cell Fact.">
        <title>Dissection of exopolysaccharide biosynthesis in Kozakia baliensis.</title>
        <authorList>
            <person name="Brandt J.U."/>
            <person name="Jakob F."/>
            <person name="Behr J."/>
            <person name="Geissler A.J."/>
            <person name="Vogel R.F."/>
        </authorList>
    </citation>
    <scope>NUCLEOTIDE SEQUENCE [LARGE SCALE GENOMIC DNA]</scope>
    <source>
        <strain evidence="1 2">DSM 14400</strain>
    </source>
</reference>
<keyword evidence="2" id="KW-1185">Reference proteome</keyword>
<dbReference type="SUPFAM" id="SSF53756">
    <property type="entry name" value="UDP-Glycosyltransferase/glycogen phosphorylase"/>
    <property type="match status" value="1"/>
</dbReference>
<protein>
    <submittedName>
        <fullName evidence="1">Uncharacterized protein</fullName>
    </submittedName>
</protein>
<dbReference type="eggNOG" id="COG0438">
    <property type="taxonomic scope" value="Bacteria"/>
</dbReference>
<dbReference type="PANTHER" id="PTHR46401">
    <property type="entry name" value="GLYCOSYLTRANSFERASE WBBK-RELATED"/>
    <property type="match status" value="1"/>
</dbReference>
<dbReference type="Proteomes" id="UP000179145">
    <property type="component" value="Chromosome"/>
</dbReference>